<dbReference type="Pfam" id="PF04613">
    <property type="entry name" value="LpxD"/>
    <property type="match status" value="1"/>
</dbReference>
<dbReference type="GO" id="GO:0016020">
    <property type="term" value="C:membrane"/>
    <property type="evidence" value="ECO:0007669"/>
    <property type="project" value="GOC"/>
</dbReference>
<dbReference type="Gene3D" id="1.20.5.170">
    <property type="match status" value="1"/>
</dbReference>
<dbReference type="STRING" id="452.Lspi_0296"/>
<dbReference type="EC" id="2.3.1.-" evidence="9"/>
<organism evidence="9 10">
    <name type="scientific">Legionella spiritensis</name>
    <dbReference type="NCBI Taxonomy" id="452"/>
    <lineage>
        <taxon>Bacteria</taxon>
        <taxon>Pseudomonadati</taxon>
        <taxon>Pseudomonadota</taxon>
        <taxon>Gammaproteobacteria</taxon>
        <taxon>Legionellales</taxon>
        <taxon>Legionellaceae</taxon>
        <taxon>Legionella</taxon>
    </lineage>
</organism>
<dbReference type="EMBL" id="LNYX01000004">
    <property type="protein sequence ID" value="KTD65877.1"/>
    <property type="molecule type" value="Genomic_DNA"/>
</dbReference>
<dbReference type="OrthoDB" id="9784739at2"/>
<accession>A0A0W0Z9T6</accession>
<dbReference type="InterPro" id="IPR007691">
    <property type="entry name" value="LpxD"/>
</dbReference>
<sequence length="344" mass="36263">MSYSCTLSELSSLLNGVLHGQEDRVVQGVASLSRATETDVAYYDDPLLTDVLNTSQAGVVLLSAPYSSSCPLDHIVVKDPLDGIMLTARLFEQSESLMSPGIHSSAIIAATAQIKSGVSIGANSIIGDQVMVARDVHIGEHCVIENGVTIGPNTSIAAGSVIGFGTRVGSQVVIDRGVVLGALPFNGVKNRGEWRSGPTRGGVVVYDRVVIGANTVIARGSLGDTCIGEDVRIDNLVHIAHDVIIGSHTAIAGCAAVGAFVRIGSHCVIGGASCIAANVQLLDDIVITGMSTVSKSLKKAGLYSSGTMVSEHNRWRRNAARFRRLDDYILRVAKLEKMLRNLFK</sequence>
<dbReference type="InterPro" id="IPR020573">
    <property type="entry name" value="UDP_GlcNAc_AcTrfase_non-rep"/>
</dbReference>
<reference evidence="9 10" key="1">
    <citation type="submission" date="2015-11" db="EMBL/GenBank/DDBJ databases">
        <title>Genomic analysis of 38 Legionella species identifies large and diverse effector repertoires.</title>
        <authorList>
            <person name="Burstein D."/>
            <person name="Amaro F."/>
            <person name="Zusman T."/>
            <person name="Lifshitz Z."/>
            <person name="Cohen O."/>
            <person name="Gilbert J.A."/>
            <person name="Pupko T."/>
            <person name="Shuman H.A."/>
            <person name="Segal G."/>
        </authorList>
    </citation>
    <scope>NUCLEOTIDE SEQUENCE [LARGE SCALE GENOMIC DNA]</scope>
    <source>
        <strain evidence="9 10">Mt.St.Helens-9</strain>
    </source>
</reference>
<protein>
    <submittedName>
        <fullName evidence="9">UDP-3-O-[3-hydroxymyristoyl] glucosamine N-acyltransferase</fullName>
        <ecNumber evidence="9">2.3.1.-</ecNumber>
    </submittedName>
</protein>
<dbReference type="InterPro" id="IPR001451">
    <property type="entry name" value="Hexapep"/>
</dbReference>
<dbReference type="Pfam" id="PF00132">
    <property type="entry name" value="Hexapep"/>
    <property type="match status" value="1"/>
</dbReference>
<evidence type="ECO:0000259" key="7">
    <source>
        <dbReference type="Pfam" id="PF04613"/>
    </source>
</evidence>
<keyword evidence="2" id="KW-0441">Lipid A biosynthesis</keyword>
<dbReference type="RefSeq" id="WP_058482244.1">
    <property type="nucleotide sequence ID" value="NZ_CAAAII010000011.1"/>
</dbReference>
<evidence type="ECO:0000256" key="5">
    <source>
        <dbReference type="ARBA" id="ARBA00023098"/>
    </source>
</evidence>
<evidence type="ECO:0000256" key="4">
    <source>
        <dbReference type="ARBA" id="ARBA00022737"/>
    </source>
</evidence>
<feature type="domain" description="UDP-3-O-[3-hydroxymyristoyl] glucosamine N-acyltransferase non-repeat region" evidence="7">
    <location>
        <begin position="23"/>
        <end position="80"/>
    </location>
</feature>
<keyword evidence="10" id="KW-1185">Reference proteome</keyword>
<dbReference type="InterPro" id="IPR011004">
    <property type="entry name" value="Trimer_LpxA-like_sf"/>
</dbReference>
<dbReference type="NCBIfam" id="TIGR01853">
    <property type="entry name" value="lipid_A_lpxD"/>
    <property type="match status" value="1"/>
</dbReference>
<dbReference type="PANTHER" id="PTHR43378:SF2">
    <property type="entry name" value="UDP-3-O-ACYLGLUCOSAMINE N-ACYLTRANSFERASE 1, MITOCHONDRIAL-RELATED"/>
    <property type="match status" value="1"/>
</dbReference>
<dbReference type="Pfam" id="PF25087">
    <property type="entry name" value="GMPPB_C"/>
    <property type="match status" value="1"/>
</dbReference>
<dbReference type="GO" id="GO:0009245">
    <property type="term" value="P:lipid A biosynthetic process"/>
    <property type="evidence" value="ECO:0007669"/>
    <property type="project" value="UniProtKB-KW"/>
</dbReference>
<dbReference type="InterPro" id="IPR018357">
    <property type="entry name" value="Hexapep_transf_CS"/>
</dbReference>
<comment type="caution">
    <text evidence="9">The sequence shown here is derived from an EMBL/GenBank/DDBJ whole genome shotgun (WGS) entry which is preliminary data.</text>
</comment>
<evidence type="ECO:0000256" key="6">
    <source>
        <dbReference type="ARBA" id="ARBA00023315"/>
    </source>
</evidence>
<evidence type="ECO:0000313" key="10">
    <source>
        <dbReference type="Proteomes" id="UP000054877"/>
    </source>
</evidence>
<evidence type="ECO:0000313" key="9">
    <source>
        <dbReference type="EMBL" id="KTD65877.1"/>
    </source>
</evidence>
<dbReference type="PATRIC" id="fig|452.5.peg.329"/>
<keyword evidence="5" id="KW-0443">Lipid metabolism</keyword>
<evidence type="ECO:0000256" key="1">
    <source>
        <dbReference type="ARBA" id="ARBA00022516"/>
    </source>
</evidence>
<dbReference type="AlphaFoldDB" id="A0A0W0Z9T6"/>
<dbReference type="SUPFAM" id="SSF51161">
    <property type="entry name" value="Trimeric LpxA-like enzymes"/>
    <property type="match status" value="1"/>
</dbReference>
<evidence type="ECO:0000256" key="2">
    <source>
        <dbReference type="ARBA" id="ARBA00022556"/>
    </source>
</evidence>
<dbReference type="Gene3D" id="3.40.1390.10">
    <property type="entry name" value="MurE/MurF, N-terminal domain"/>
    <property type="match status" value="1"/>
</dbReference>
<keyword evidence="1" id="KW-0444">Lipid biosynthesis</keyword>
<dbReference type="Proteomes" id="UP000054877">
    <property type="component" value="Unassembled WGS sequence"/>
</dbReference>
<dbReference type="NCBIfam" id="NF002060">
    <property type="entry name" value="PRK00892.1"/>
    <property type="match status" value="1"/>
</dbReference>
<evidence type="ECO:0000256" key="3">
    <source>
        <dbReference type="ARBA" id="ARBA00022679"/>
    </source>
</evidence>
<keyword evidence="4" id="KW-0677">Repeat</keyword>
<dbReference type="GO" id="GO:0016410">
    <property type="term" value="F:N-acyltransferase activity"/>
    <property type="evidence" value="ECO:0007669"/>
    <property type="project" value="InterPro"/>
</dbReference>
<proteinExistence type="predicted"/>
<dbReference type="Gene3D" id="2.160.10.10">
    <property type="entry name" value="Hexapeptide repeat proteins"/>
    <property type="match status" value="1"/>
</dbReference>
<dbReference type="CDD" id="cd03352">
    <property type="entry name" value="LbH_LpxD"/>
    <property type="match status" value="1"/>
</dbReference>
<evidence type="ECO:0000259" key="8">
    <source>
        <dbReference type="Pfam" id="PF25087"/>
    </source>
</evidence>
<dbReference type="InterPro" id="IPR056729">
    <property type="entry name" value="GMPPB_C"/>
</dbReference>
<keyword evidence="3 9" id="KW-0808">Transferase</keyword>
<feature type="domain" description="Mannose-1-phosphate guanyltransferase C-terminal" evidence="8">
    <location>
        <begin position="105"/>
        <end position="181"/>
    </location>
</feature>
<name>A0A0W0Z9T6_LEGSP</name>
<dbReference type="PANTHER" id="PTHR43378">
    <property type="entry name" value="UDP-3-O-ACYLGLUCOSAMINE N-ACYLTRANSFERASE"/>
    <property type="match status" value="1"/>
</dbReference>
<keyword evidence="6 9" id="KW-0012">Acyltransferase</keyword>
<gene>
    <name evidence="9" type="primary">lpxD_1</name>
    <name evidence="9" type="ORF">Lspi_0296</name>
</gene>
<dbReference type="PROSITE" id="PS00101">
    <property type="entry name" value="HEXAPEP_TRANSFERASES"/>
    <property type="match status" value="1"/>
</dbReference>